<evidence type="ECO:0000313" key="2">
    <source>
        <dbReference type="EMBL" id="GBM03348.1"/>
    </source>
</evidence>
<dbReference type="OrthoDB" id="9971063at2759"/>
<dbReference type="PANTHER" id="PTHR47326">
    <property type="entry name" value="TRANSPOSABLE ELEMENT TC3 TRANSPOSASE-LIKE PROTEIN"/>
    <property type="match status" value="1"/>
</dbReference>
<organism evidence="2 3">
    <name type="scientific">Araneus ventricosus</name>
    <name type="common">Orbweaver spider</name>
    <name type="synonym">Epeira ventricosa</name>
    <dbReference type="NCBI Taxonomy" id="182803"/>
    <lineage>
        <taxon>Eukaryota</taxon>
        <taxon>Metazoa</taxon>
        <taxon>Ecdysozoa</taxon>
        <taxon>Arthropoda</taxon>
        <taxon>Chelicerata</taxon>
        <taxon>Arachnida</taxon>
        <taxon>Araneae</taxon>
        <taxon>Araneomorphae</taxon>
        <taxon>Entelegynae</taxon>
        <taxon>Araneoidea</taxon>
        <taxon>Araneidae</taxon>
        <taxon>Araneus</taxon>
    </lineage>
</organism>
<feature type="region of interest" description="Disordered" evidence="1">
    <location>
        <begin position="1"/>
        <end position="25"/>
    </location>
</feature>
<dbReference type="Gene3D" id="3.30.420.10">
    <property type="entry name" value="Ribonuclease H-like superfamily/Ribonuclease H"/>
    <property type="match status" value="1"/>
</dbReference>
<dbReference type="InterPro" id="IPR036397">
    <property type="entry name" value="RNaseH_sf"/>
</dbReference>
<dbReference type="AlphaFoldDB" id="A0A4Y2CHW4"/>
<evidence type="ECO:0000313" key="3">
    <source>
        <dbReference type="Proteomes" id="UP000499080"/>
    </source>
</evidence>
<protein>
    <recommendedName>
        <fullName evidence="4">DUF4817 domain-containing protein</fullName>
    </recommendedName>
</protein>
<comment type="caution">
    <text evidence="2">The sequence shown here is derived from an EMBL/GenBank/DDBJ whole genome shotgun (WGS) entry which is preliminary data.</text>
</comment>
<proteinExistence type="predicted"/>
<accession>A0A4Y2CHW4</accession>
<dbReference type="PANTHER" id="PTHR47326:SF1">
    <property type="entry name" value="HTH PSQ-TYPE DOMAIN-CONTAINING PROTEIN"/>
    <property type="match status" value="1"/>
</dbReference>
<dbReference type="GO" id="GO:0003676">
    <property type="term" value="F:nucleic acid binding"/>
    <property type="evidence" value="ECO:0007669"/>
    <property type="project" value="InterPro"/>
</dbReference>
<evidence type="ECO:0008006" key="4">
    <source>
        <dbReference type="Google" id="ProtNLM"/>
    </source>
</evidence>
<name>A0A4Y2CHW4_ARAVE</name>
<feature type="region of interest" description="Disordered" evidence="1">
    <location>
        <begin position="87"/>
        <end position="108"/>
    </location>
</feature>
<sequence length="210" mass="24443">MSQSVSSTRTRHNNEKSVDKKFKNKKNLVLKENLGNFERKKKQKTKKTFDSDDDENCLCTYSLNPYEESRSGEQWVQCTELESGFESGTLRPQGRDLTIRPPKSEDTRSNARRFGWLHTKLHTYLLLTLDSSPIISHRLVQHKFRTTYNRNPPSKIPRRWIGRGGPIPWSPRSPDITPLDFFLWGYVKNIAYQSPILDTDELKSRITSAI</sequence>
<dbReference type="Proteomes" id="UP000499080">
    <property type="component" value="Unassembled WGS sequence"/>
</dbReference>
<feature type="compositionally biased region" description="Basic and acidic residues" evidence="1">
    <location>
        <begin position="93"/>
        <end position="108"/>
    </location>
</feature>
<dbReference type="EMBL" id="BGPR01000190">
    <property type="protein sequence ID" value="GBM03348.1"/>
    <property type="molecule type" value="Genomic_DNA"/>
</dbReference>
<feature type="compositionally biased region" description="Basic and acidic residues" evidence="1">
    <location>
        <begin position="12"/>
        <end position="21"/>
    </location>
</feature>
<evidence type="ECO:0000256" key="1">
    <source>
        <dbReference type="SAM" id="MobiDB-lite"/>
    </source>
</evidence>
<gene>
    <name evidence="2" type="ORF">AVEN_256893_1</name>
</gene>
<keyword evidence="3" id="KW-1185">Reference proteome</keyword>
<reference evidence="2 3" key="1">
    <citation type="journal article" date="2019" name="Sci. Rep.">
        <title>Orb-weaving spider Araneus ventricosus genome elucidates the spidroin gene catalogue.</title>
        <authorList>
            <person name="Kono N."/>
            <person name="Nakamura H."/>
            <person name="Ohtoshi R."/>
            <person name="Moran D.A.P."/>
            <person name="Shinohara A."/>
            <person name="Yoshida Y."/>
            <person name="Fujiwara M."/>
            <person name="Mori M."/>
            <person name="Tomita M."/>
            <person name="Arakawa K."/>
        </authorList>
    </citation>
    <scope>NUCLEOTIDE SEQUENCE [LARGE SCALE GENOMIC DNA]</scope>
</reference>